<dbReference type="InterPro" id="IPR001296">
    <property type="entry name" value="Glyco_trans_1"/>
</dbReference>
<dbReference type="AlphaFoldDB" id="A0A0P6Y096"/>
<dbReference type="STRING" id="360411.AC812_10205"/>
<dbReference type="OrthoDB" id="9811902at2"/>
<reference evidence="3 4" key="1">
    <citation type="submission" date="2015-07" db="EMBL/GenBank/DDBJ databases">
        <title>Draft genome of Bellilinea caldifistulae DSM 17877.</title>
        <authorList>
            <person name="Hemp J."/>
            <person name="Ward L.M."/>
            <person name="Pace L.A."/>
            <person name="Fischer W.W."/>
        </authorList>
    </citation>
    <scope>NUCLEOTIDE SEQUENCE [LARGE SCALE GENOMIC DNA]</scope>
    <source>
        <strain evidence="3 4">GOMI-1</strain>
    </source>
</reference>
<dbReference type="Pfam" id="PF13439">
    <property type="entry name" value="Glyco_transf_4"/>
    <property type="match status" value="1"/>
</dbReference>
<dbReference type="CDD" id="cd03801">
    <property type="entry name" value="GT4_PimA-like"/>
    <property type="match status" value="1"/>
</dbReference>
<dbReference type="GO" id="GO:0016758">
    <property type="term" value="F:hexosyltransferase activity"/>
    <property type="evidence" value="ECO:0007669"/>
    <property type="project" value="TreeGrafter"/>
</dbReference>
<evidence type="ECO:0000313" key="4">
    <source>
        <dbReference type="Proteomes" id="UP000050514"/>
    </source>
</evidence>
<dbReference type="InterPro" id="IPR028098">
    <property type="entry name" value="Glyco_trans_4-like_N"/>
</dbReference>
<name>A0A0P6Y096_9CHLR</name>
<keyword evidence="3" id="KW-0808">Transferase</keyword>
<dbReference type="SUPFAM" id="SSF53756">
    <property type="entry name" value="UDP-Glycosyltransferase/glycogen phosphorylase"/>
    <property type="match status" value="1"/>
</dbReference>
<evidence type="ECO:0000259" key="1">
    <source>
        <dbReference type="Pfam" id="PF00534"/>
    </source>
</evidence>
<proteinExistence type="predicted"/>
<keyword evidence="4" id="KW-1185">Reference proteome</keyword>
<dbReference type="EMBL" id="LGHJ01000016">
    <property type="protein sequence ID" value="KPL74892.1"/>
    <property type="molecule type" value="Genomic_DNA"/>
</dbReference>
<feature type="domain" description="Glycosyl transferase family 1" evidence="1">
    <location>
        <begin position="188"/>
        <end position="352"/>
    </location>
</feature>
<dbReference type="Pfam" id="PF00534">
    <property type="entry name" value="Glycos_transf_1"/>
    <property type="match status" value="1"/>
</dbReference>
<dbReference type="PANTHER" id="PTHR45947:SF3">
    <property type="entry name" value="SULFOQUINOVOSYL TRANSFERASE SQD2"/>
    <property type="match status" value="1"/>
</dbReference>
<evidence type="ECO:0000313" key="3">
    <source>
        <dbReference type="EMBL" id="KPL74892.1"/>
    </source>
</evidence>
<comment type="caution">
    <text evidence="3">The sequence shown here is derived from an EMBL/GenBank/DDBJ whole genome shotgun (WGS) entry which is preliminary data.</text>
</comment>
<dbReference type="PATRIC" id="fig|360411.5.peg.2654"/>
<feature type="domain" description="Glycosyltransferase subfamily 4-like N-terminal" evidence="2">
    <location>
        <begin position="15"/>
        <end position="179"/>
    </location>
</feature>
<sequence>MRILIILTYYRPHTSGLTIYAERLAQAFARRGHTVTVMTSQYDKSLPLEEMAGGVRIVRVPVFMRVSKGVIMPSFGATANRLVREHDVIQLHLPQFDAAGVALRGRLLRKPTVITYHCDLRMPPGLLSWAANQAVLLMNELAAQFTHRIVTYTQDYAENSPYLRRYLHKLKVIPPPVELPRVTSEAVREFRQRTNPQDRKPVIGMAARLATEKGVEVLVEALPKVLEAYPQAQVQFAGTYQNIVGEEAYYAKIMPRIARFQQIGAWQFLGNLSPDQMACFYPNLDVLVLPSLNSTEAFGLVQIEAMISGTPSIASNLPGVRQPVKIHEMGKVVEIGDPHSLAEALLEVLSNRQAFIRDPQPIRQRYLPDTIAQEYEKLFTEIQQDLRRS</sequence>
<gene>
    <name evidence="3" type="ORF">AC812_10205</name>
</gene>
<dbReference type="Proteomes" id="UP000050514">
    <property type="component" value="Unassembled WGS sequence"/>
</dbReference>
<accession>A0A0P6Y096</accession>
<dbReference type="Gene3D" id="3.40.50.2000">
    <property type="entry name" value="Glycogen Phosphorylase B"/>
    <property type="match status" value="2"/>
</dbReference>
<dbReference type="InterPro" id="IPR050194">
    <property type="entry name" value="Glycosyltransferase_grp1"/>
</dbReference>
<organism evidence="3 4">
    <name type="scientific">Bellilinea caldifistulae</name>
    <dbReference type="NCBI Taxonomy" id="360411"/>
    <lineage>
        <taxon>Bacteria</taxon>
        <taxon>Bacillati</taxon>
        <taxon>Chloroflexota</taxon>
        <taxon>Anaerolineae</taxon>
        <taxon>Anaerolineales</taxon>
        <taxon>Anaerolineaceae</taxon>
        <taxon>Bellilinea</taxon>
    </lineage>
</organism>
<protein>
    <submittedName>
        <fullName evidence="3">Glycosyl transferase family 1</fullName>
    </submittedName>
</protein>
<evidence type="ECO:0000259" key="2">
    <source>
        <dbReference type="Pfam" id="PF13439"/>
    </source>
</evidence>
<dbReference type="PANTHER" id="PTHR45947">
    <property type="entry name" value="SULFOQUINOVOSYL TRANSFERASE SQD2"/>
    <property type="match status" value="1"/>
</dbReference>
<dbReference type="RefSeq" id="WP_061915754.1">
    <property type="nucleotide sequence ID" value="NZ_DF967971.1"/>
</dbReference>